<evidence type="ECO:0000256" key="14">
    <source>
        <dbReference type="SAM" id="MobiDB-lite"/>
    </source>
</evidence>
<sequence length="462" mass="52899">MSGQTVRRERVPTGRRGRPSKSMIAAAMERPFCAYLHKICLNNRLEGHKYCIDHIMNDKTAPYRQCTFVHPTSARRCSRAAHKVDRRASPLCQYHRALRLNAPTQVQVLMAESESETNKDSKKALLKQLAHHRTSEPPQSSFWLTRDDMVAMPSNKLTTTLAAFNVKRFAEDLNPLEMTTAEEIATRHNNADSDTESVDNSYDLFKNASVYSEEEVLRTLRDKMIRLRRLYIEQYSHIQYLLKEKRLKYIQSQRIEDETFGDIFSFRNYPNSPDYKKLRAMLKYHKTFGPNALLKEEARRRKQNRPPKVGPHPHPHAHLHAQNNKQQTDQTSSSTPQDASSTHTDSATDTQHVQIITNIPASDSMNESTASMSKPNESESSQNTVAGTDNNYTGTINICIFSKTIHKCDKISLPLSPYCRQHILYDNKQVLFRPCAGGIPPCLTPVVSYIRKNKCWLHTAIN</sequence>
<dbReference type="GO" id="GO:0044545">
    <property type="term" value="C:NSL complex"/>
    <property type="evidence" value="ECO:0007669"/>
    <property type="project" value="TreeGrafter"/>
</dbReference>
<proteinExistence type="predicted"/>
<evidence type="ECO:0000256" key="6">
    <source>
        <dbReference type="ARBA" id="ARBA00022843"/>
    </source>
</evidence>
<evidence type="ECO:0000256" key="13">
    <source>
        <dbReference type="ARBA" id="ARBA00093543"/>
    </source>
</evidence>
<dbReference type="InterPro" id="IPR025927">
    <property type="entry name" value="Znf_KANL2-like"/>
</dbReference>
<evidence type="ECO:0000256" key="3">
    <source>
        <dbReference type="ARBA" id="ARBA00015508"/>
    </source>
</evidence>
<feature type="compositionally biased region" description="Basic and acidic residues" evidence="14">
    <location>
        <begin position="1"/>
        <end position="12"/>
    </location>
</feature>
<feature type="region of interest" description="Disordered" evidence="14">
    <location>
        <begin position="299"/>
        <end position="388"/>
    </location>
</feature>
<evidence type="ECO:0000256" key="11">
    <source>
        <dbReference type="ARBA" id="ARBA00033378"/>
    </source>
</evidence>
<name>A0A6G1SKY3_9ACAR</name>
<evidence type="ECO:0000256" key="7">
    <source>
        <dbReference type="ARBA" id="ARBA00022853"/>
    </source>
</evidence>
<dbReference type="EMBL" id="GGYP01006100">
    <property type="protein sequence ID" value="MDE50871.1"/>
    <property type="molecule type" value="Transcribed_RNA"/>
</dbReference>
<comment type="function">
    <text evidence="12">Non-catalytic component of the NSL histone acetyltransferase complex, a multiprotein complex that mediates histone H4 acetylation at 'Lys-5'- and 'Lys-8' (H4K5ac and H4K8ac) at transcription start sites and promotes transcription initiation. Required for NSL complex stability and for transcription of intraciliary transport genes in both ciliated and non-ciliated cells by regulating histone H4 acetylation at 'Lys-5'- and 'Lys-12' (H4K5ac and H4K12ac). This is necessary for cilium assembly in ciliated cells and for organization of the microtubule cytoskeleton in non-ciliated cells. Required within the NSL complex to maintain nuclear architecture stability by promoting KAT8-mediated acetylation of lamin LMNA.</text>
</comment>
<feature type="compositionally biased region" description="Low complexity" evidence="14">
    <location>
        <begin position="326"/>
        <end position="352"/>
    </location>
</feature>
<evidence type="ECO:0000259" key="15">
    <source>
        <dbReference type="Pfam" id="PF13891"/>
    </source>
</evidence>
<keyword evidence="7" id="KW-0156">Chromatin regulator</keyword>
<comment type="subunit">
    <text evidence="13">Component of the NSL complex at least composed of KAT8/MOF, KANSL1, KANSL2, KANSL3, MCRS1, PHF20, OGT1/OGT, WDR5 and HCFC1.</text>
</comment>
<feature type="domain" description="KANL2-like probable zinc-finger" evidence="15">
    <location>
        <begin position="404"/>
        <end position="459"/>
    </location>
</feature>
<keyword evidence="5" id="KW-0597">Phosphoprotein</keyword>
<evidence type="ECO:0000256" key="12">
    <source>
        <dbReference type="ARBA" id="ARBA00093359"/>
    </source>
</evidence>
<evidence type="ECO:0000256" key="5">
    <source>
        <dbReference type="ARBA" id="ARBA00022553"/>
    </source>
</evidence>
<dbReference type="GO" id="GO:0005739">
    <property type="term" value="C:mitochondrion"/>
    <property type="evidence" value="ECO:0007669"/>
    <property type="project" value="UniProtKB-SubCell"/>
</dbReference>
<reference evidence="16" key="1">
    <citation type="submission" date="2018-10" db="EMBL/GenBank/DDBJ databases">
        <title>Transcriptome assembly of Aceria tosichella (Wheat curl mite) Type 2.</title>
        <authorList>
            <person name="Scully E.D."/>
            <person name="Geib S.M."/>
            <person name="Palmer N.A."/>
            <person name="Gupta A.K."/>
            <person name="Sarath G."/>
            <person name="Tatineni S."/>
        </authorList>
    </citation>
    <scope>NUCLEOTIDE SEQUENCE</scope>
    <source>
        <strain evidence="16">LincolnNE</strain>
    </source>
</reference>
<evidence type="ECO:0000256" key="2">
    <source>
        <dbReference type="ARBA" id="ARBA00004173"/>
    </source>
</evidence>
<keyword evidence="6" id="KW-0832">Ubl conjugation</keyword>
<dbReference type="AlphaFoldDB" id="A0A6G1SKY3"/>
<dbReference type="GO" id="GO:0005634">
    <property type="term" value="C:nucleus"/>
    <property type="evidence" value="ECO:0007669"/>
    <property type="project" value="UniProtKB-SubCell"/>
</dbReference>
<protein>
    <recommendedName>
        <fullName evidence="3">KAT8 regulatory NSL complex subunit 2</fullName>
    </recommendedName>
    <alternativeName>
        <fullName evidence="11">NSL complex protein NSL2</fullName>
    </alternativeName>
    <alternativeName>
        <fullName evidence="10">Non-specific lethal 2 homolog</fullName>
    </alternativeName>
</protein>
<dbReference type="GO" id="GO:0006325">
    <property type="term" value="P:chromatin organization"/>
    <property type="evidence" value="ECO:0007669"/>
    <property type="project" value="UniProtKB-KW"/>
</dbReference>
<evidence type="ECO:0000256" key="1">
    <source>
        <dbReference type="ARBA" id="ARBA00004123"/>
    </source>
</evidence>
<accession>A0A6G1SKY3</accession>
<evidence type="ECO:0000256" key="4">
    <source>
        <dbReference type="ARBA" id="ARBA00022499"/>
    </source>
</evidence>
<evidence type="ECO:0000256" key="10">
    <source>
        <dbReference type="ARBA" id="ARBA00032947"/>
    </source>
</evidence>
<keyword evidence="4" id="KW-1017">Isopeptide bond</keyword>
<dbReference type="PANTHER" id="PTHR13453">
    <property type="entry name" value="KAT8 REGULATORY NSL COMPLEX SUBUNIT 2"/>
    <property type="match status" value="1"/>
</dbReference>
<dbReference type="InterPro" id="IPR026316">
    <property type="entry name" value="NSL2"/>
</dbReference>
<keyword evidence="8" id="KW-0496">Mitochondrion</keyword>
<dbReference type="PANTHER" id="PTHR13453:SF1">
    <property type="entry name" value="KAT8 REGULATORY NSL COMPLEX SUBUNIT 2"/>
    <property type="match status" value="1"/>
</dbReference>
<keyword evidence="9" id="KW-0539">Nucleus</keyword>
<evidence type="ECO:0000313" key="16">
    <source>
        <dbReference type="EMBL" id="MDE50871.1"/>
    </source>
</evidence>
<feature type="compositionally biased region" description="Polar residues" evidence="14">
    <location>
        <begin position="353"/>
        <end position="388"/>
    </location>
</feature>
<organism evidence="16">
    <name type="scientific">Aceria tosichella</name>
    <name type="common">wheat curl mite</name>
    <dbReference type="NCBI Taxonomy" id="561515"/>
    <lineage>
        <taxon>Eukaryota</taxon>
        <taxon>Metazoa</taxon>
        <taxon>Ecdysozoa</taxon>
        <taxon>Arthropoda</taxon>
        <taxon>Chelicerata</taxon>
        <taxon>Arachnida</taxon>
        <taxon>Acari</taxon>
        <taxon>Acariformes</taxon>
        <taxon>Trombidiformes</taxon>
        <taxon>Prostigmata</taxon>
        <taxon>Eupodina</taxon>
        <taxon>Eriophyoidea</taxon>
        <taxon>Eriophyidae</taxon>
        <taxon>Eriophyinae</taxon>
        <taxon>Aceriini</taxon>
        <taxon>Aceria</taxon>
    </lineage>
</organism>
<evidence type="ECO:0000256" key="8">
    <source>
        <dbReference type="ARBA" id="ARBA00023128"/>
    </source>
</evidence>
<feature type="compositionally biased region" description="Basic residues" evidence="14">
    <location>
        <begin position="300"/>
        <end position="319"/>
    </location>
</feature>
<feature type="region of interest" description="Disordered" evidence="14">
    <location>
        <begin position="1"/>
        <end position="21"/>
    </location>
</feature>
<comment type="subcellular location">
    <subcellularLocation>
        <location evidence="2">Mitochondrion</location>
    </subcellularLocation>
    <subcellularLocation>
        <location evidence="1">Nucleus</location>
    </subcellularLocation>
</comment>
<feature type="domain" description="KANL2-like probable zinc-finger" evidence="15">
    <location>
        <begin position="33"/>
        <end position="95"/>
    </location>
</feature>
<dbReference type="Pfam" id="PF13891">
    <property type="entry name" value="zf-C3HC3H_KANSL2"/>
    <property type="match status" value="2"/>
</dbReference>
<evidence type="ECO:0000256" key="9">
    <source>
        <dbReference type="ARBA" id="ARBA00023242"/>
    </source>
</evidence>
<gene>
    <name evidence="16" type="primary">KANSL2</name>
    <name evidence="16" type="ORF">g.15165</name>
</gene>